<gene>
    <name evidence="4" type="ORF">PPROV_000006300</name>
</gene>
<feature type="compositionally biased region" description="Gly residues" evidence="2">
    <location>
        <begin position="257"/>
        <end position="268"/>
    </location>
</feature>
<feature type="domain" description="RRM" evidence="3">
    <location>
        <begin position="158"/>
        <end position="248"/>
    </location>
</feature>
<dbReference type="SUPFAM" id="SSF54928">
    <property type="entry name" value="RNA-binding domain, RBD"/>
    <property type="match status" value="1"/>
</dbReference>
<keyword evidence="1" id="KW-0694">RNA-binding</keyword>
<dbReference type="InterPro" id="IPR000504">
    <property type="entry name" value="RRM_dom"/>
</dbReference>
<dbReference type="Proteomes" id="UP000660262">
    <property type="component" value="Unassembled WGS sequence"/>
</dbReference>
<reference evidence="4" key="1">
    <citation type="submission" date="2020-10" db="EMBL/GenBank/DDBJ databases">
        <title>Unveiling of a novel bifunctional photoreceptor, Dualchrome1, isolated from a cosmopolitan green alga.</title>
        <authorList>
            <person name="Suzuki S."/>
            <person name="Kawachi M."/>
        </authorList>
    </citation>
    <scope>NUCLEOTIDE SEQUENCE</scope>
    <source>
        <strain evidence="4">NIES 2893</strain>
    </source>
</reference>
<evidence type="ECO:0000256" key="1">
    <source>
        <dbReference type="PROSITE-ProRule" id="PRU00176"/>
    </source>
</evidence>
<dbReference type="InterPro" id="IPR012677">
    <property type="entry name" value="Nucleotide-bd_a/b_plait_sf"/>
</dbReference>
<evidence type="ECO:0000256" key="2">
    <source>
        <dbReference type="SAM" id="MobiDB-lite"/>
    </source>
</evidence>
<dbReference type="Pfam" id="PF00076">
    <property type="entry name" value="RRM_1"/>
    <property type="match status" value="1"/>
</dbReference>
<evidence type="ECO:0000259" key="3">
    <source>
        <dbReference type="PROSITE" id="PS50102"/>
    </source>
</evidence>
<name>A0A830H843_9CHLO</name>
<dbReference type="Gene3D" id="3.30.70.330">
    <property type="match status" value="2"/>
</dbReference>
<dbReference type="PROSITE" id="PS50102">
    <property type="entry name" value="RRM"/>
    <property type="match status" value="1"/>
</dbReference>
<comment type="caution">
    <text evidence="4">The sequence shown here is derived from an EMBL/GenBank/DDBJ whole genome shotgun (WGS) entry which is preliminary data.</text>
</comment>
<proteinExistence type="predicted"/>
<dbReference type="AlphaFoldDB" id="A0A830H843"/>
<dbReference type="PANTHER" id="PTHR15608:SF0">
    <property type="entry name" value="HIV TAT-SPECIFIC FACTOR 1"/>
    <property type="match status" value="1"/>
</dbReference>
<organism evidence="4 5">
    <name type="scientific">Pycnococcus provasolii</name>
    <dbReference type="NCBI Taxonomy" id="41880"/>
    <lineage>
        <taxon>Eukaryota</taxon>
        <taxon>Viridiplantae</taxon>
        <taxon>Chlorophyta</taxon>
        <taxon>Pseudoscourfieldiophyceae</taxon>
        <taxon>Pseudoscourfieldiales</taxon>
        <taxon>Pycnococcaceae</taxon>
        <taxon>Pycnococcus</taxon>
    </lineage>
</organism>
<dbReference type="GO" id="GO:0005686">
    <property type="term" value="C:U2 snRNP"/>
    <property type="evidence" value="ECO:0007669"/>
    <property type="project" value="TreeGrafter"/>
</dbReference>
<sequence>MSSGAAAADPSPFYVLDAARQSHGPYPPSHASVLAASGHLTASTLVCAPGSQARSGVWVPATAVPFLAAAVAAAAAQSAPAAVTETDEAPNGREFVDDDGTKYVWCESSQRYVEADDDAGAGAAGEAPQQPPQHATPPAASGKRKAPEKKAQQAPPMTCVFVQNLPLDVTEQEVATAFAKCGILRRDDEGLPRVKLYADVPGTALVNYMQAASVSLATSILDGTFLRGGPCRADGEPETPLHVEAAKFQSREKEGGDGGGEAGVGATGGRPRDTRPAAKRARHLAKEQRAKLFGWDGVDNIEDAREVTVVLANVFDAREMASAVEEANARELREKGGGLTAQPKGLKHPLWQELSDDVFAGVEAVGPVEHMKLMHRHPRGIVRVRFKHARDAARCVGSMDGRFFGGRRLEAELWDGVDKHAEKIALGANEDDEDEERRLEMFMKEAEEEE</sequence>
<dbReference type="PANTHER" id="PTHR15608">
    <property type="entry name" value="SPLICING FACTOR U2AF-ASSOCIATED PROTEIN 2"/>
    <property type="match status" value="1"/>
</dbReference>
<dbReference type="EMBL" id="BNJQ01000001">
    <property type="protein sequence ID" value="GHP01307.1"/>
    <property type="molecule type" value="Genomic_DNA"/>
</dbReference>
<accession>A0A830H843</accession>
<evidence type="ECO:0000313" key="5">
    <source>
        <dbReference type="Proteomes" id="UP000660262"/>
    </source>
</evidence>
<dbReference type="InterPro" id="IPR035979">
    <property type="entry name" value="RBD_domain_sf"/>
</dbReference>
<evidence type="ECO:0000313" key="4">
    <source>
        <dbReference type="EMBL" id="GHP01307.1"/>
    </source>
</evidence>
<dbReference type="GO" id="GO:0003723">
    <property type="term" value="F:RNA binding"/>
    <property type="evidence" value="ECO:0007669"/>
    <property type="project" value="UniProtKB-UniRule"/>
</dbReference>
<dbReference type="InterPro" id="IPR034393">
    <property type="entry name" value="TatSF1-like"/>
</dbReference>
<dbReference type="GO" id="GO:0005684">
    <property type="term" value="C:U2-type spliceosomal complex"/>
    <property type="evidence" value="ECO:0007669"/>
    <property type="project" value="TreeGrafter"/>
</dbReference>
<feature type="region of interest" description="Disordered" evidence="2">
    <location>
        <begin position="118"/>
        <end position="154"/>
    </location>
</feature>
<keyword evidence="5" id="KW-1185">Reference proteome</keyword>
<dbReference type="SMART" id="SM00360">
    <property type="entry name" value="RRM"/>
    <property type="match status" value="2"/>
</dbReference>
<dbReference type="OrthoDB" id="10258585at2759"/>
<protein>
    <recommendedName>
        <fullName evidence="3">RRM domain-containing protein</fullName>
    </recommendedName>
</protein>
<feature type="region of interest" description="Disordered" evidence="2">
    <location>
        <begin position="249"/>
        <end position="283"/>
    </location>
</feature>